<evidence type="ECO:0000313" key="1">
    <source>
        <dbReference type="EMBL" id="CAK5058616.1"/>
    </source>
</evidence>
<evidence type="ECO:0000313" key="2">
    <source>
        <dbReference type="Proteomes" id="UP001497535"/>
    </source>
</evidence>
<dbReference type="Proteomes" id="UP001497535">
    <property type="component" value="Unassembled WGS sequence"/>
</dbReference>
<organism evidence="1 2">
    <name type="scientific">Meloidogyne enterolobii</name>
    <name type="common">Root-knot nematode worm</name>
    <name type="synonym">Meloidogyne mayaguensis</name>
    <dbReference type="NCBI Taxonomy" id="390850"/>
    <lineage>
        <taxon>Eukaryota</taxon>
        <taxon>Metazoa</taxon>
        <taxon>Ecdysozoa</taxon>
        <taxon>Nematoda</taxon>
        <taxon>Chromadorea</taxon>
        <taxon>Rhabditida</taxon>
        <taxon>Tylenchina</taxon>
        <taxon>Tylenchomorpha</taxon>
        <taxon>Tylenchoidea</taxon>
        <taxon>Meloidogynidae</taxon>
        <taxon>Meloidogyninae</taxon>
        <taxon>Meloidogyne</taxon>
    </lineage>
</organism>
<dbReference type="EMBL" id="CAVMJV010000017">
    <property type="protein sequence ID" value="CAK5058616.1"/>
    <property type="molecule type" value="Genomic_DNA"/>
</dbReference>
<reference evidence="1" key="1">
    <citation type="submission" date="2023-11" db="EMBL/GenBank/DDBJ databases">
        <authorList>
            <person name="Poullet M."/>
        </authorList>
    </citation>
    <scope>NUCLEOTIDE SEQUENCE</scope>
    <source>
        <strain evidence="1">E1834</strain>
    </source>
</reference>
<gene>
    <name evidence="1" type="ORF">MENTE1834_LOCUS15488</name>
</gene>
<keyword evidence="2" id="KW-1185">Reference proteome</keyword>
<proteinExistence type="predicted"/>
<name>A0ACB0YR16_MELEN</name>
<sequence>MNPVLGKIGRKNPVQNVFCCTRCNVVSSKSFRFFTPSFAFPFTSPFADSFSTTPFSLS</sequence>
<protein>
    <submittedName>
        <fullName evidence="1">Uncharacterized protein</fullName>
    </submittedName>
</protein>
<accession>A0ACB0YR16</accession>
<comment type="caution">
    <text evidence="1">The sequence shown here is derived from an EMBL/GenBank/DDBJ whole genome shotgun (WGS) entry which is preliminary data.</text>
</comment>